<dbReference type="GO" id="GO:0006629">
    <property type="term" value="P:lipid metabolic process"/>
    <property type="evidence" value="ECO:0007669"/>
    <property type="project" value="UniProtKB-KW"/>
</dbReference>
<dbReference type="InterPro" id="IPR029023">
    <property type="entry name" value="Tensin_phosphatase"/>
</dbReference>
<comment type="catalytic activity">
    <reaction evidence="15">
        <text>1D-myo-inositol 1,3,4,5-tetrakisphosphate + H2O = 1D-myo-inositol 1,4,5-trisphosphate + phosphate</text>
        <dbReference type="Rhea" id="RHEA:77155"/>
        <dbReference type="ChEBI" id="CHEBI:15377"/>
        <dbReference type="ChEBI" id="CHEBI:43474"/>
        <dbReference type="ChEBI" id="CHEBI:57895"/>
        <dbReference type="ChEBI" id="CHEBI:203600"/>
    </reaction>
    <physiologicalReaction direction="left-to-right" evidence="15">
        <dbReference type="Rhea" id="RHEA:77156"/>
    </physiologicalReaction>
</comment>
<dbReference type="AlphaFoldDB" id="A0AAE0F374"/>
<evidence type="ECO:0000256" key="20">
    <source>
        <dbReference type="ARBA" id="ARBA00048832"/>
    </source>
</evidence>
<evidence type="ECO:0000256" key="10">
    <source>
        <dbReference type="ARBA" id="ARBA00023098"/>
    </source>
</evidence>
<dbReference type="EC" id="3.1.3.16" evidence="6"/>
<dbReference type="Pfam" id="PF22785">
    <property type="entry name" value="Tc-R-P"/>
    <property type="match status" value="1"/>
</dbReference>
<evidence type="ECO:0000256" key="8">
    <source>
        <dbReference type="ARBA" id="ARBA00022801"/>
    </source>
</evidence>
<feature type="region of interest" description="Disordered" evidence="22">
    <location>
        <begin position="353"/>
        <end position="408"/>
    </location>
</feature>
<dbReference type="PROSITE" id="PS50056">
    <property type="entry name" value="TYR_PHOSPHATASE_2"/>
    <property type="match status" value="1"/>
</dbReference>
<dbReference type="EC" id="3.1.3.48" evidence="5"/>
<dbReference type="InterPro" id="IPR000387">
    <property type="entry name" value="Tyr_Pase_dom"/>
</dbReference>
<dbReference type="PANTHER" id="PTHR12305:SF81">
    <property type="entry name" value="PHOSPHATIDYLINOSITOL 3,4,5-TRISPHOSPHATE 3-PHOSPHATASE AND DUAL-SPECIFICITY PROTEIN PHOSPHATASE PTEN"/>
    <property type="match status" value="1"/>
</dbReference>
<dbReference type="InterPro" id="IPR045101">
    <property type="entry name" value="PTP_PTEN"/>
</dbReference>
<keyword evidence="11" id="KW-0966">Cell projection</keyword>
<evidence type="ECO:0000256" key="11">
    <source>
        <dbReference type="ARBA" id="ARBA00023273"/>
    </source>
</evidence>
<comment type="catalytic activity">
    <reaction evidence="17">
        <text>1D-myo-inositol 1,3,4,5,6-pentakisphosphate + H2O = 1D-myo-inositol 1,4,5,6-tetrakisphosphate + phosphate</text>
        <dbReference type="Rhea" id="RHEA:77143"/>
        <dbReference type="ChEBI" id="CHEBI:15377"/>
        <dbReference type="ChEBI" id="CHEBI:43474"/>
        <dbReference type="ChEBI" id="CHEBI:57627"/>
        <dbReference type="ChEBI" id="CHEBI:57733"/>
    </reaction>
    <physiologicalReaction direction="left-to-right" evidence="17">
        <dbReference type="Rhea" id="RHEA:77144"/>
    </physiologicalReaction>
</comment>
<sequence length="521" mass="58645">MSSIIRSLVSKKKRRFQQEGFDLDLTYVTERIIAMGYPSEGREGYYRNPMSEVVRFLNKRHPGKYRVYNLCSEREYKTHFFEDRVARYPFPDHQAPTVECMVQFCEDADNWLNDDPGNVFIAHCKAGKGRTGVMICCYLLHCKRFSDPDAAMKFYALMRTKNGKGVTIASQARYINYYAKYLEEGMRPERFIELSKLVLRMPEELNLIVVLYQRHPVSQEVVPKLSSQPAECGAEMSSNFEVVRESGGYVLRASKTLFISGDVKFEFFDGSISKKHSLFYMWFNTSYLPVDGPEVFQSKSLDKVRKSLDKSLELKVHFIDAPKSIALELNSNPSPSGGRAMSRTIIEEGLPRTLSSAPASPSASKHCTSSGPGAEDSLTSLKSSSDKLNAKGKPDTIEQRTFSTSDNHHYKEIFAGPGEKMPTETVPDGPVTLQNTLITWFGGPQQGAAGEEESDYEESDSEDEDGTHLEHGENTAENVIIALDNSVEKMRKIMDALKSEREASVNMQKRLDGIVQRLAAQ</sequence>
<evidence type="ECO:0000313" key="26">
    <source>
        <dbReference type="Proteomes" id="UP001190700"/>
    </source>
</evidence>
<accession>A0AAE0F374</accession>
<dbReference type="SMART" id="SM00404">
    <property type="entry name" value="PTPc_motif"/>
    <property type="match status" value="1"/>
</dbReference>
<proteinExistence type="inferred from homology"/>
<evidence type="ECO:0000256" key="15">
    <source>
        <dbReference type="ARBA" id="ARBA00043734"/>
    </source>
</evidence>
<evidence type="ECO:0000256" key="19">
    <source>
        <dbReference type="ARBA" id="ARBA00047986"/>
    </source>
</evidence>
<reference evidence="25 26" key="1">
    <citation type="journal article" date="2015" name="Genome Biol. Evol.">
        <title>Comparative Genomics of a Bacterivorous Green Alga Reveals Evolutionary Causalities and Consequences of Phago-Mixotrophic Mode of Nutrition.</title>
        <authorList>
            <person name="Burns J.A."/>
            <person name="Paasch A."/>
            <person name="Narechania A."/>
            <person name="Kim E."/>
        </authorList>
    </citation>
    <scope>NUCLEOTIDE SEQUENCE [LARGE SCALE GENOMIC DNA]</scope>
    <source>
        <strain evidence="25 26">PLY_AMNH</strain>
    </source>
</reference>
<comment type="subcellular location">
    <subcellularLocation>
        <location evidence="1">Cell projection</location>
        <location evidence="1">Neuron projection</location>
    </subcellularLocation>
    <subcellularLocation>
        <location evidence="2">Cytoplasm</location>
    </subcellularLocation>
</comment>
<dbReference type="GO" id="GO:0016314">
    <property type="term" value="F:phosphatidylinositol-3,4,5-trisphosphate 3-phosphatase activity"/>
    <property type="evidence" value="ECO:0007669"/>
    <property type="project" value="UniProtKB-EC"/>
</dbReference>
<dbReference type="Pfam" id="PF10409">
    <property type="entry name" value="PTEN_C2"/>
    <property type="match status" value="1"/>
</dbReference>
<comment type="similarity">
    <text evidence="3">Belongs to the PTEN phosphatase protein family.</text>
</comment>
<dbReference type="InterPro" id="IPR003595">
    <property type="entry name" value="Tyr_Pase_cat"/>
</dbReference>
<feature type="compositionally biased region" description="Acidic residues" evidence="22">
    <location>
        <begin position="450"/>
        <end position="465"/>
    </location>
</feature>
<keyword evidence="26" id="KW-1185">Reference proteome</keyword>
<organism evidence="25 26">
    <name type="scientific">Cymbomonas tetramitiformis</name>
    <dbReference type="NCBI Taxonomy" id="36881"/>
    <lineage>
        <taxon>Eukaryota</taxon>
        <taxon>Viridiplantae</taxon>
        <taxon>Chlorophyta</taxon>
        <taxon>Pyramimonadophyceae</taxon>
        <taxon>Pyramimonadales</taxon>
        <taxon>Pyramimonadaceae</taxon>
        <taxon>Cymbomonas</taxon>
    </lineage>
</organism>
<dbReference type="InterPro" id="IPR035892">
    <property type="entry name" value="C2_domain_sf"/>
</dbReference>
<evidence type="ECO:0000256" key="4">
    <source>
        <dbReference type="ARBA" id="ARBA00013015"/>
    </source>
</evidence>
<comment type="catalytic activity">
    <reaction evidence="16">
        <text>a 1,2-diacyl-sn-glycero-3-phospho-(1D-myo-inositol-3,4,5-trisphosphate) + H2O = a 1,2-diacyl-sn-glycero-3-phospho-(1D-myo-inositol-4,5-bisphosphate) + phosphate</text>
        <dbReference type="Rhea" id="RHEA:25017"/>
        <dbReference type="ChEBI" id="CHEBI:15377"/>
        <dbReference type="ChEBI" id="CHEBI:43474"/>
        <dbReference type="ChEBI" id="CHEBI:57836"/>
        <dbReference type="ChEBI" id="CHEBI:58456"/>
        <dbReference type="EC" id="3.1.3.67"/>
    </reaction>
    <physiologicalReaction direction="left-to-right" evidence="16">
        <dbReference type="Rhea" id="RHEA:25018"/>
    </physiologicalReaction>
</comment>
<dbReference type="PROSITE" id="PS51181">
    <property type="entry name" value="PPASE_TENSIN"/>
    <property type="match status" value="1"/>
</dbReference>
<evidence type="ECO:0000256" key="17">
    <source>
        <dbReference type="ARBA" id="ARBA00043762"/>
    </source>
</evidence>
<evidence type="ECO:0000256" key="22">
    <source>
        <dbReference type="SAM" id="MobiDB-lite"/>
    </source>
</evidence>
<evidence type="ECO:0000256" key="13">
    <source>
        <dbReference type="ARBA" id="ARBA00034268"/>
    </source>
</evidence>
<evidence type="ECO:0000313" key="25">
    <source>
        <dbReference type="EMBL" id="KAK3248725.1"/>
    </source>
</evidence>
<dbReference type="GO" id="GO:0004725">
    <property type="term" value="F:protein tyrosine phosphatase activity"/>
    <property type="evidence" value="ECO:0007669"/>
    <property type="project" value="UniProtKB-EC"/>
</dbReference>
<evidence type="ECO:0000256" key="3">
    <source>
        <dbReference type="ARBA" id="ARBA00007881"/>
    </source>
</evidence>
<comment type="caution">
    <text evidence="25">The sequence shown here is derived from an EMBL/GenBank/DDBJ whole genome shotgun (WGS) entry which is preliminary data.</text>
</comment>
<feature type="compositionally biased region" description="Low complexity" evidence="22">
    <location>
        <begin position="355"/>
        <end position="364"/>
    </location>
</feature>
<dbReference type="GO" id="GO:0042995">
    <property type="term" value="C:cell projection"/>
    <property type="evidence" value="ECO:0007669"/>
    <property type="project" value="UniProtKB-ARBA"/>
</dbReference>
<evidence type="ECO:0000256" key="2">
    <source>
        <dbReference type="ARBA" id="ARBA00004496"/>
    </source>
</evidence>
<evidence type="ECO:0000256" key="12">
    <source>
        <dbReference type="ARBA" id="ARBA00034256"/>
    </source>
</evidence>
<dbReference type="GO" id="GO:0004722">
    <property type="term" value="F:protein serine/threonine phosphatase activity"/>
    <property type="evidence" value="ECO:0007669"/>
    <property type="project" value="UniProtKB-EC"/>
</dbReference>
<keyword evidence="8" id="KW-0378">Hydrolase</keyword>
<dbReference type="GO" id="GO:0050793">
    <property type="term" value="P:regulation of developmental process"/>
    <property type="evidence" value="ECO:0007669"/>
    <property type="project" value="UniProtKB-ARBA"/>
</dbReference>
<dbReference type="InterPro" id="IPR051281">
    <property type="entry name" value="Dual-spec_lipid-protein_phosph"/>
</dbReference>
<keyword evidence="9" id="KW-0904">Protein phosphatase</keyword>
<dbReference type="GO" id="GO:0005829">
    <property type="term" value="C:cytosol"/>
    <property type="evidence" value="ECO:0007669"/>
    <property type="project" value="TreeGrafter"/>
</dbReference>
<evidence type="ECO:0000256" key="18">
    <source>
        <dbReference type="ARBA" id="ARBA00044309"/>
    </source>
</evidence>
<dbReference type="EC" id="3.1.3.67" evidence="4"/>
<name>A0AAE0F374_9CHLO</name>
<dbReference type="SUPFAM" id="SSF52799">
    <property type="entry name" value="(Phosphotyrosine protein) phosphatases II"/>
    <property type="match status" value="1"/>
</dbReference>
<dbReference type="InterPro" id="IPR014020">
    <property type="entry name" value="Tensin_C2-dom"/>
</dbReference>
<evidence type="ECO:0000256" key="21">
    <source>
        <dbReference type="ARBA" id="ARBA00051341"/>
    </source>
</evidence>
<comment type="catalytic activity">
    <reaction evidence="21">
        <text>O-phospho-L-tyrosyl-[protein] + H2O = L-tyrosyl-[protein] + phosphate</text>
        <dbReference type="Rhea" id="RHEA:10684"/>
        <dbReference type="Rhea" id="RHEA-COMP:10136"/>
        <dbReference type="Rhea" id="RHEA-COMP:20101"/>
        <dbReference type="ChEBI" id="CHEBI:15377"/>
        <dbReference type="ChEBI" id="CHEBI:43474"/>
        <dbReference type="ChEBI" id="CHEBI:46858"/>
        <dbReference type="ChEBI" id="CHEBI:61978"/>
        <dbReference type="EC" id="3.1.3.48"/>
    </reaction>
    <physiologicalReaction direction="left-to-right" evidence="21">
        <dbReference type="Rhea" id="RHEA:10685"/>
    </physiologicalReaction>
</comment>
<dbReference type="SMART" id="SM01301">
    <property type="entry name" value="PTPlike_phytase"/>
    <property type="match status" value="1"/>
</dbReference>
<evidence type="ECO:0000256" key="6">
    <source>
        <dbReference type="ARBA" id="ARBA00013081"/>
    </source>
</evidence>
<feature type="domain" description="Phosphatase tensin-type" evidence="24">
    <location>
        <begin position="14"/>
        <end position="185"/>
    </location>
</feature>
<evidence type="ECO:0000256" key="9">
    <source>
        <dbReference type="ARBA" id="ARBA00022912"/>
    </source>
</evidence>
<evidence type="ECO:0000259" key="24">
    <source>
        <dbReference type="PROSITE" id="PS51181"/>
    </source>
</evidence>
<evidence type="ECO:0000256" key="5">
    <source>
        <dbReference type="ARBA" id="ARBA00013064"/>
    </source>
</evidence>
<dbReference type="EMBL" id="LGRX02027835">
    <property type="protein sequence ID" value="KAK3248725.1"/>
    <property type="molecule type" value="Genomic_DNA"/>
</dbReference>
<dbReference type="SUPFAM" id="SSF49562">
    <property type="entry name" value="C2 domain (Calcium/lipid-binding domain, CaLB)"/>
    <property type="match status" value="1"/>
</dbReference>
<evidence type="ECO:0000256" key="7">
    <source>
        <dbReference type="ARBA" id="ARBA00022490"/>
    </source>
</evidence>
<evidence type="ECO:0000256" key="14">
    <source>
        <dbReference type="ARBA" id="ARBA00034338"/>
    </source>
</evidence>
<comment type="catalytic activity">
    <reaction evidence="19">
        <text>O-phospho-L-seryl-[protein] + H2O = L-seryl-[protein] + phosphate</text>
        <dbReference type="Rhea" id="RHEA:20629"/>
        <dbReference type="Rhea" id="RHEA-COMP:9863"/>
        <dbReference type="Rhea" id="RHEA-COMP:11604"/>
        <dbReference type="ChEBI" id="CHEBI:15377"/>
        <dbReference type="ChEBI" id="CHEBI:29999"/>
        <dbReference type="ChEBI" id="CHEBI:43474"/>
        <dbReference type="ChEBI" id="CHEBI:83421"/>
        <dbReference type="EC" id="3.1.3.16"/>
    </reaction>
    <physiologicalReaction direction="left-to-right" evidence="19">
        <dbReference type="Rhea" id="RHEA:20630"/>
    </physiologicalReaction>
</comment>
<gene>
    <name evidence="25" type="ORF">CYMTET_41823</name>
</gene>
<comment type="catalytic activity">
    <reaction evidence="13">
        <text>1,2-dioctanoyl-sn-glycero-3-phospho-(1D-myo-inositol-3,4,5-trisphosphate) + H2O = 1,2-dioctanoyl-sn-glycero-3-phospho-(1D-myo-inositol-4,5-bisphosphate) + phosphate</text>
        <dbReference type="Rhea" id="RHEA:43552"/>
        <dbReference type="ChEBI" id="CHEBI:15377"/>
        <dbReference type="ChEBI" id="CHEBI:43474"/>
        <dbReference type="ChEBI" id="CHEBI:83416"/>
        <dbReference type="ChEBI" id="CHEBI:83419"/>
    </reaction>
    <physiologicalReaction direction="left-to-right" evidence="13">
        <dbReference type="Rhea" id="RHEA:43553"/>
    </physiologicalReaction>
</comment>
<comment type="catalytic activity">
    <reaction evidence="20">
        <text>O-phospho-L-threonyl-[protein] + H2O = L-threonyl-[protein] + phosphate</text>
        <dbReference type="Rhea" id="RHEA:47004"/>
        <dbReference type="Rhea" id="RHEA-COMP:11060"/>
        <dbReference type="Rhea" id="RHEA-COMP:11605"/>
        <dbReference type="ChEBI" id="CHEBI:15377"/>
        <dbReference type="ChEBI" id="CHEBI:30013"/>
        <dbReference type="ChEBI" id="CHEBI:43474"/>
        <dbReference type="ChEBI" id="CHEBI:61977"/>
        <dbReference type="EC" id="3.1.3.16"/>
    </reaction>
    <physiologicalReaction direction="left-to-right" evidence="20">
        <dbReference type="Rhea" id="RHEA:47005"/>
    </physiologicalReaction>
</comment>
<dbReference type="InterPro" id="IPR029021">
    <property type="entry name" value="Prot-tyrosine_phosphatase-like"/>
</dbReference>
<keyword evidence="7" id="KW-0963">Cytoplasm</keyword>
<dbReference type="Gene3D" id="2.60.40.1110">
    <property type="match status" value="1"/>
</dbReference>
<dbReference type="CDD" id="cd14509">
    <property type="entry name" value="PTP_PTEN"/>
    <property type="match status" value="1"/>
</dbReference>
<protein>
    <recommendedName>
        <fullName evidence="14">Phosphatidylinositol 3,4,5-trisphosphate 3-phosphatase and dual-specificity protein phosphatase PTEN</fullName>
        <ecNumber evidence="6">3.1.3.16</ecNumber>
        <ecNumber evidence="5">3.1.3.48</ecNumber>
        <ecNumber evidence="4">3.1.3.67</ecNumber>
    </recommendedName>
    <alternativeName>
        <fullName evidence="18">Inositol polyphosphate 3-phosphatase</fullName>
    </alternativeName>
</protein>
<dbReference type="Proteomes" id="UP001190700">
    <property type="component" value="Unassembled WGS sequence"/>
</dbReference>
<keyword evidence="10" id="KW-0443">Lipid metabolism</keyword>
<evidence type="ECO:0000256" key="16">
    <source>
        <dbReference type="ARBA" id="ARBA00043760"/>
    </source>
</evidence>
<evidence type="ECO:0000256" key="1">
    <source>
        <dbReference type="ARBA" id="ARBA00004487"/>
    </source>
</evidence>
<feature type="region of interest" description="Disordered" evidence="22">
    <location>
        <begin position="441"/>
        <end position="476"/>
    </location>
</feature>
<feature type="domain" description="Tyrosine specific protein phosphatases" evidence="23">
    <location>
        <begin position="102"/>
        <end position="175"/>
    </location>
</feature>
<dbReference type="Gene3D" id="3.90.190.10">
    <property type="entry name" value="Protein tyrosine phosphatase superfamily"/>
    <property type="match status" value="1"/>
</dbReference>
<evidence type="ECO:0000259" key="23">
    <source>
        <dbReference type="PROSITE" id="PS50056"/>
    </source>
</evidence>
<comment type="catalytic activity">
    <reaction evidence="12">
        <text>1,2-dihexadecanoyl-sn-glycero-3-phospho-(1D-myo-inositol-3,4,5-trisphosphate) + H2O = 1,2-dihexadecanoyl-sn-glycero-3-phospho-(1D-myo-inositol-4,5-bisphosphate) + phosphate</text>
        <dbReference type="Rhea" id="RHEA:43560"/>
        <dbReference type="ChEBI" id="CHEBI:15377"/>
        <dbReference type="ChEBI" id="CHEBI:43474"/>
        <dbReference type="ChEBI" id="CHEBI:83420"/>
        <dbReference type="ChEBI" id="CHEBI:83423"/>
    </reaction>
    <physiologicalReaction direction="left-to-right" evidence="12">
        <dbReference type="Rhea" id="RHEA:43561"/>
    </physiologicalReaction>
</comment>
<feature type="compositionally biased region" description="Basic and acidic residues" evidence="22">
    <location>
        <begin position="384"/>
        <end position="398"/>
    </location>
</feature>
<dbReference type="PANTHER" id="PTHR12305">
    <property type="entry name" value="PHOSPHATASE WITH HOMOLOGY TO TENSIN"/>
    <property type="match status" value="1"/>
</dbReference>